<feature type="region of interest" description="Disordered" evidence="11">
    <location>
        <begin position="961"/>
        <end position="992"/>
    </location>
</feature>
<feature type="region of interest" description="Disordered" evidence="11">
    <location>
        <begin position="1140"/>
        <end position="1166"/>
    </location>
</feature>
<reference evidence="17" key="1">
    <citation type="submission" date="2025-08" db="UniProtKB">
        <authorList>
            <consortium name="RefSeq"/>
        </authorList>
    </citation>
    <scope>IDENTIFICATION</scope>
</reference>
<dbReference type="GeneID" id="103272109"/>
<keyword evidence="8" id="KW-0393">Immunoglobulin domain</keyword>
<evidence type="ECO:0000313" key="16">
    <source>
        <dbReference type="Proteomes" id="UP000189704"/>
    </source>
</evidence>
<dbReference type="Pfam" id="PF07679">
    <property type="entry name" value="I-set"/>
    <property type="match status" value="1"/>
</dbReference>
<dbReference type="Gene3D" id="2.60.40.10">
    <property type="entry name" value="Immunoglobulins"/>
    <property type="match status" value="3"/>
</dbReference>
<dbReference type="InterPro" id="IPR010909">
    <property type="entry name" value="PLAC"/>
</dbReference>
<dbReference type="InterPro" id="IPR013783">
    <property type="entry name" value="Ig-like_fold"/>
</dbReference>
<feature type="signal peptide" evidence="12">
    <location>
        <begin position="1"/>
        <end position="18"/>
    </location>
</feature>
<dbReference type="InterPro" id="IPR036880">
    <property type="entry name" value="Kunitz_BPTI_sf"/>
</dbReference>
<dbReference type="Pfam" id="PF08686">
    <property type="entry name" value="PLAC"/>
    <property type="match status" value="1"/>
</dbReference>
<organism evidence="16 17">
    <name type="scientific">Carlito syrichta</name>
    <name type="common">Philippine tarsier</name>
    <name type="synonym">Tarsius syrichta</name>
    <dbReference type="NCBI Taxonomy" id="1868482"/>
    <lineage>
        <taxon>Eukaryota</taxon>
        <taxon>Metazoa</taxon>
        <taxon>Chordata</taxon>
        <taxon>Craniata</taxon>
        <taxon>Vertebrata</taxon>
        <taxon>Euteleostomi</taxon>
        <taxon>Mammalia</taxon>
        <taxon>Eutheria</taxon>
        <taxon>Euarchontoglires</taxon>
        <taxon>Primates</taxon>
        <taxon>Haplorrhini</taxon>
        <taxon>Tarsiiformes</taxon>
        <taxon>Tarsiidae</taxon>
        <taxon>Carlito</taxon>
    </lineage>
</organism>
<keyword evidence="16" id="KW-1185">Reference proteome</keyword>
<evidence type="ECO:0000259" key="15">
    <source>
        <dbReference type="PROSITE" id="PS50900"/>
    </source>
</evidence>
<dbReference type="SMART" id="SM00409">
    <property type="entry name" value="IG"/>
    <property type="match status" value="3"/>
</dbReference>
<dbReference type="FunFam" id="2.60.120.830:FF:000001">
    <property type="entry name" value="A disintegrin and metalloproteinase with thrombospondin motifs 1"/>
    <property type="match status" value="1"/>
</dbReference>
<dbReference type="InterPro" id="IPR050439">
    <property type="entry name" value="ADAMTS_ADAMTS-like"/>
</dbReference>
<keyword evidence="7" id="KW-1015">Disulfide bond</keyword>
<dbReference type="PROSITE" id="PS50092">
    <property type="entry name" value="TSP1"/>
    <property type="match status" value="4"/>
</dbReference>
<dbReference type="Gene3D" id="4.10.410.10">
    <property type="entry name" value="Pancreatic trypsin inhibitor Kunitz domain"/>
    <property type="match status" value="1"/>
</dbReference>
<dbReference type="CDD" id="cd22635">
    <property type="entry name" value="Kunitz_papilin"/>
    <property type="match status" value="1"/>
</dbReference>
<dbReference type="Pfam" id="PF05986">
    <property type="entry name" value="ADAMTS_spacer1"/>
    <property type="match status" value="1"/>
</dbReference>
<dbReference type="InterPro" id="IPR000884">
    <property type="entry name" value="TSP1_rpt"/>
</dbReference>
<feature type="region of interest" description="Disordered" evidence="11">
    <location>
        <begin position="1008"/>
        <end position="1031"/>
    </location>
</feature>
<dbReference type="OrthoDB" id="9948486at2759"/>
<protein>
    <recommendedName>
        <fullName evidence="10">Papilin</fullName>
    </recommendedName>
</protein>
<evidence type="ECO:0000256" key="4">
    <source>
        <dbReference type="ARBA" id="ARBA00022729"/>
    </source>
</evidence>
<keyword evidence="3" id="KW-0646">Protease inhibitor</keyword>
<dbReference type="GO" id="GO:0004222">
    <property type="term" value="F:metalloendopeptidase activity"/>
    <property type="evidence" value="ECO:0007669"/>
    <property type="project" value="TreeGrafter"/>
</dbReference>
<dbReference type="InterPro" id="IPR010294">
    <property type="entry name" value="ADAMTS_spacer1"/>
</dbReference>
<feature type="compositionally biased region" description="Polar residues" evidence="11">
    <location>
        <begin position="687"/>
        <end position="696"/>
    </location>
</feature>
<dbReference type="SMART" id="SM00131">
    <property type="entry name" value="KU"/>
    <property type="match status" value="1"/>
</dbReference>
<dbReference type="FunFam" id="2.20.100.10:FF:000005">
    <property type="entry name" value="ADAM metallopeptidase with thrombospondin type 1 motif 9"/>
    <property type="match status" value="3"/>
</dbReference>
<dbReference type="InterPro" id="IPR003598">
    <property type="entry name" value="Ig_sub2"/>
</dbReference>
<dbReference type="Pfam" id="PF19030">
    <property type="entry name" value="TSP1_ADAMTS"/>
    <property type="match status" value="4"/>
</dbReference>
<evidence type="ECO:0000256" key="11">
    <source>
        <dbReference type="SAM" id="MobiDB-lite"/>
    </source>
</evidence>
<dbReference type="GO" id="GO:0004867">
    <property type="term" value="F:serine-type endopeptidase inhibitor activity"/>
    <property type="evidence" value="ECO:0007669"/>
    <property type="project" value="UniProtKB-KW"/>
</dbReference>
<evidence type="ECO:0000256" key="3">
    <source>
        <dbReference type="ARBA" id="ARBA00022690"/>
    </source>
</evidence>
<feature type="domain" description="Ig-like" evidence="14">
    <location>
        <begin position="1027"/>
        <end position="1100"/>
    </location>
</feature>
<dbReference type="InterPro" id="IPR003599">
    <property type="entry name" value="Ig_sub"/>
</dbReference>
<dbReference type="CDD" id="cd00096">
    <property type="entry name" value="Ig"/>
    <property type="match status" value="1"/>
</dbReference>
<dbReference type="InterPro" id="IPR002223">
    <property type="entry name" value="Kunitz_BPTI"/>
</dbReference>
<dbReference type="InterPro" id="IPR036179">
    <property type="entry name" value="Ig-like_dom_sf"/>
</dbReference>
<dbReference type="Pfam" id="PF00014">
    <property type="entry name" value="Kunitz_BPTI"/>
    <property type="match status" value="1"/>
</dbReference>
<dbReference type="Gene3D" id="2.20.100.10">
    <property type="entry name" value="Thrombospondin type-1 (TSP1) repeat"/>
    <property type="match status" value="4"/>
</dbReference>
<dbReference type="PANTHER" id="PTHR13723">
    <property type="entry name" value="ADAMTS A DISINTEGRIN AND METALLOPROTEASE WITH THROMBOSPONDIN MOTIFS PROTEASE"/>
    <property type="match status" value="1"/>
</dbReference>
<dbReference type="SUPFAM" id="SSF48726">
    <property type="entry name" value="Immunoglobulin"/>
    <property type="match status" value="3"/>
</dbReference>
<dbReference type="InterPro" id="IPR013098">
    <property type="entry name" value="Ig_I-set"/>
</dbReference>
<dbReference type="PANTHER" id="PTHR13723:SF281">
    <property type="entry name" value="PAPILIN"/>
    <property type="match status" value="1"/>
</dbReference>
<evidence type="ECO:0000256" key="7">
    <source>
        <dbReference type="ARBA" id="ARBA00023157"/>
    </source>
</evidence>
<feature type="region of interest" description="Disordered" evidence="11">
    <location>
        <begin position="1056"/>
        <end position="1079"/>
    </location>
</feature>
<dbReference type="SUPFAM" id="SSF57362">
    <property type="entry name" value="BPTI-like"/>
    <property type="match status" value="1"/>
</dbReference>
<evidence type="ECO:0000256" key="2">
    <source>
        <dbReference type="ARBA" id="ARBA00022525"/>
    </source>
</evidence>
<dbReference type="GO" id="GO:0005604">
    <property type="term" value="C:basement membrane"/>
    <property type="evidence" value="ECO:0007669"/>
    <property type="project" value="UniProtKB-ARBA"/>
</dbReference>
<keyword evidence="6" id="KW-0722">Serine protease inhibitor</keyword>
<dbReference type="PRINTS" id="PR00759">
    <property type="entry name" value="BASICPTASE"/>
</dbReference>
<feature type="domain" description="Ig-like" evidence="14">
    <location>
        <begin position="1264"/>
        <end position="1349"/>
    </location>
</feature>
<feature type="domain" description="Ig-like" evidence="14">
    <location>
        <begin position="1168"/>
        <end position="1259"/>
    </location>
</feature>
<feature type="region of interest" description="Disordered" evidence="11">
    <location>
        <begin position="16"/>
        <end position="84"/>
    </location>
</feature>
<dbReference type="FunFam" id="2.60.40.10:FF:000032">
    <property type="entry name" value="palladin isoform X1"/>
    <property type="match status" value="1"/>
</dbReference>
<feature type="compositionally biased region" description="Polar residues" evidence="11">
    <location>
        <begin position="604"/>
        <end position="620"/>
    </location>
</feature>
<feature type="region of interest" description="Disordered" evidence="11">
    <location>
        <begin position="682"/>
        <end position="730"/>
    </location>
</feature>
<evidence type="ECO:0000259" key="14">
    <source>
        <dbReference type="PROSITE" id="PS50835"/>
    </source>
</evidence>
<dbReference type="PROSITE" id="PS00280">
    <property type="entry name" value="BPTI_KUNITZ_1"/>
    <property type="match status" value="1"/>
</dbReference>
<evidence type="ECO:0000256" key="6">
    <source>
        <dbReference type="ARBA" id="ARBA00022900"/>
    </source>
</evidence>
<evidence type="ECO:0000259" key="13">
    <source>
        <dbReference type="PROSITE" id="PS50279"/>
    </source>
</evidence>
<evidence type="ECO:0000256" key="12">
    <source>
        <dbReference type="SAM" id="SignalP"/>
    </source>
</evidence>
<comment type="similarity">
    <text evidence="9">Belongs to the papilin family.</text>
</comment>
<dbReference type="Pfam" id="PF13927">
    <property type="entry name" value="Ig_3"/>
    <property type="match status" value="2"/>
</dbReference>
<dbReference type="GO" id="GO:0005576">
    <property type="term" value="C:extracellular region"/>
    <property type="evidence" value="ECO:0007669"/>
    <property type="project" value="UniProtKB-SubCell"/>
</dbReference>
<dbReference type="SUPFAM" id="SSF82895">
    <property type="entry name" value="TSP-1 type 1 repeat"/>
    <property type="match status" value="4"/>
</dbReference>
<feature type="region of interest" description="Disordered" evidence="11">
    <location>
        <begin position="854"/>
        <end position="876"/>
    </location>
</feature>
<dbReference type="Gene3D" id="2.60.120.830">
    <property type="match status" value="1"/>
</dbReference>
<evidence type="ECO:0000256" key="9">
    <source>
        <dbReference type="ARBA" id="ARBA00061693"/>
    </source>
</evidence>
<feature type="chain" id="PRO_5018312545" description="Papilin" evidence="12">
    <location>
        <begin position="19"/>
        <end position="1411"/>
    </location>
</feature>
<comment type="subcellular location">
    <subcellularLocation>
        <location evidence="1">Secreted</location>
    </subcellularLocation>
</comment>
<keyword evidence="5" id="KW-0677">Repeat</keyword>
<evidence type="ECO:0000256" key="1">
    <source>
        <dbReference type="ARBA" id="ARBA00004613"/>
    </source>
</evidence>
<feature type="compositionally biased region" description="Polar residues" evidence="11">
    <location>
        <begin position="703"/>
        <end position="713"/>
    </location>
</feature>
<dbReference type="InterPro" id="IPR013273">
    <property type="entry name" value="ADAMTS/ADAMTS-like"/>
</dbReference>
<dbReference type="GO" id="GO:0006508">
    <property type="term" value="P:proteolysis"/>
    <property type="evidence" value="ECO:0007669"/>
    <property type="project" value="TreeGrafter"/>
</dbReference>
<evidence type="ECO:0000313" key="17">
    <source>
        <dbReference type="RefSeq" id="XP_021574040.1"/>
    </source>
</evidence>
<dbReference type="Pfam" id="PF19236">
    <property type="entry name" value="ADAMTS_CR_3"/>
    <property type="match status" value="1"/>
</dbReference>
<dbReference type="FunFam" id="4.10.410.10:FF:000017">
    <property type="entry name" value="papilin isoform X2"/>
    <property type="match status" value="1"/>
</dbReference>
<dbReference type="PROSITE" id="PS50900">
    <property type="entry name" value="PLAC"/>
    <property type="match status" value="1"/>
</dbReference>
<dbReference type="PROSITE" id="PS50835">
    <property type="entry name" value="IG_LIKE"/>
    <property type="match status" value="3"/>
</dbReference>
<dbReference type="RefSeq" id="XP_021574040.1">
    <property type="nucleotide sequence ID" value="XM_021718365.1"/>
</dbReference>
<evidence type="ECO:0000256" key="5">
    <source>
        <dbReference type="ARBA" id="ARBA00022737"/>
    </source>
</evidence>
<dbReference type="InterPro" id="IPR045371">
    <property type="entry name" value="ADAMTS_CR_3"/>
</dbReference>
<dbReference type="PRINTS" id="PR01857">
    <property type="entry name" value="ADAMTSFAMILY"/>
</dbReference>
<proteinExistence type="inferred from homology"/>
<evidence type="ECO:0000256" key="10">
    <source>
        <dbReference type="ARBA" id="ARBA00074534"/>
    </source>
</evidence>
<dbReference type="KEGG" id="csyr:103272109"/>
<feature type="domain" description="BPTI/Kunitz inhibitor" evidence="13">
    <location>
        <begin position="912"/>
        <end position="962"/>
    </location>
</feature>
<dbReference type="CTD" id="89932"/>
<dbReference type="SMART" id="SM00209">
    <property type="entry name" value="TSP1"/>
    <property type="match status" value="4"/>
</dbReference>
<feature type="region of interest" description="Disordered" evidence="11">
    <location>
        <begin position="602"/>
        <end position="643"/>
    </location>
</feature>
<dbReference type="GO" id="GO:0030198">
    <property type="term" value="P:extracellular matrix organization"/>
    <property type="evidence" value="ECO:0007669"/>
    <property type="project" value="InterPro"/>
</dbReference>
<gene>
    <name evidence="17" type="primary">PAPLN</name>
</gene>
<evidence type="ECO:0000256" key="8">
    <source>
        <dbReference type="ARBA" id="ARBA00023319"/>
    </source>
</evidence>
<dbReference type="PROSITE" id="PS50279">
    <property type="entry name" value="BPTI_KUNITZ_2"/>
    <property type="match status" value="1"/>
</dbReference>
<dbReference type="STRING" id="1868482.ENSTSYP00000033214"/>
<dbReference type="InterPro" id="IPR036383">
    <property type="entry name" value="TSP1_rpt_sf"/>
</dbReference>
<keyword evidence="4 12" id="KW-0732">Signal</keyword>
<dbReference type="SMART" id="SM00408">
    <property type="entry name" value="IGc2"/>
    <property type="match status" value="3"/>
</dbReference>
<dbReference type="Proteomes" id="UP000189704">
    <property type="component" value="Unplaced"/>
</dbReference>
<name>A0A3Q0EIE9_CARSF</name>
<dbReference type="InterPro" id="IPR007110">
    <property type="entry name" value="Ig-like_dom"/>
</dbReference>
<dbReference type="InterPro" id="IPR020901">
    <property type="entry name" value="Prtase_inh_Kunz-CS"/>
</dbReference>
<sequence>MQLLLLTTLLLAPAPGSSVSAAAAREDPAGEAGEAGWSPRGHIPTRGTPWGRWAAPPAPPKGRTPDSGLRTPNPEAGWPGCPGSRAPFRRDGCLPYGAMEQVLVLRLCREGLSRPQGEGLWSRGPLWPGVWQNRGHVSEKGPLREEQTIRCRRAVGTPSVAVPSCPRGARDFRAQQCSELDGTEFRGRRYTWLPYLGAPNKCELNCIPKGENFYYRHREAVVDGTPCEPGRPNICVDGSCRAVGCDHELDSAKQEDKCLQCGGDGSTCYRIAGTLNASGLSRGYSQILRIPVGATSIRIEEAAASRNFLAVRSILGEYYLNGHWAIESAGALPAAGTVLLYQRGMEGDQVPERLWARGPTSEPLVIELLSQEPHLGVYYEYFLPPSAQPGHSWSHSSWSNCSAQCGGGHQTRRVFCTMDHEACPDQMCQHQPRPADRRPCNPHPCPQIRRWKTGSWGSCSAPCGGGSQYRAVYCVSNESGIQEAVEEAECTGLPGKPPTVQPCNLHHCMAWSPGPWGECSVSCGVGVRRRSVTCHRIEGSLPQATVCSLEDQPPATEPCVREDCAPRSGQSWHIGAWGPCSRSCGLGMRRRQVSCAQGLDRCGSQLSTRPADTEPCNTQPCHRPQGEDPGRPADPLHPLQPYPGLPASHASLSLCFPPLKVAPFPTHLPLQHAALPGQRVKPALDSWSGSRPTLSSFLHPPTEVSSVQDTPTQPLDPHQLPASGEGLGAAPIQAPLPSYSRDPWAGQVLPQAQDGLLGELSPHLLGPGAAPSVWQAPHTQQLPSGSGPRDCRHSPHGCCPDGHTASLGPQWQGCPGTPCQQSRNPRGPDIWVSEVSTPSAWGCKGSASRCGATTGPVAVEPPDAHRPQAQQSEPSDCRGSRFGCCYDNVASAVGPLGEGCVEQPSQAYPVRCLLPSAHGPCTDWVARWFFIASVARCNRFWFGGCHGNANNFASEQECEGSCRGSHTGGGRPPPQPSRPKTAAMDPGPREASLAPALAERLWSQELRPGAAGLGGDAGGLSPPTHSPAYRKSVVGSEPTLVQAALGQRVQLFCPEDTSPEGQAAWQKDGQPVSSDRHKLQSDGSLVIYSLRVEDTGTYSCASSGPGPGPDSHKIHLRIIEGDTAMLSETDLRHHLLIKDTAQGHGPSDSGTEGDAGGLGSVYVSSSHPRTETRLRLDWTQPGVVDASPGQQIRLPCRAEGFPPPSVEWQRDGRPISSPRHHPLPDGSLVIHRVAVEDGGFYACVAFNGQDRDQRWVQLRVQGELTITGLPPSVVVPEGDTARLLCVVTGEHVNIRWSRNGLPVWADGRHVRQSPDGTLLIYNLQAGDEGSYTCSAYRGSQAVSRSTEVKLVQPAPAAQPRNLGQECADQPERANCELILQAQLCGNEYYASFCCASCSRFQPPAQPTWQQG</sequence>
<feature type="domain" description="PLAC" evidence="15">
    <location>
        <begin position="1362"/>
        <end position="1401"/>
    </location>
</feature>
<accession>A0A3Q0EIE9</accession>
<keyword evidence="2" id="KW-0964">Secreted</keyword>